<feature type="compositionally biased region" description="Basic and acidic residues" evidence="1">
    <location>
        <begin position="37"/>
        <end position="49"/>
    </location>
</feature>
<sequence>MNEAPSRDCRDRSQEVEWLLVTNKADNGAERGLSNDVLDKDEGDDGRLVEGKTSSMKLREPTDGGVEQMEKWNRRRSGPDGGGWLAPKQSLPITLPGWTKENAPKLLTNLLNPKLRTCSKIAKGKSRKWLKLANPLPKYDPNVVWVSEAAATRTYDAGGSSRAAAGEDAGEQQDEDFETDFDQVMRGD</sequence>
<dbReference type="EMBL" id="JAYKXN010000005">
    <property type="protein sequence ID" value="KAK7285037.1"/>
    <property type="molecule type" value="Genomic_DNA"/>
</dbReference>
<gene>
    <name evidence="2" type="ORF">RJT34_19794</name>
</gene>
<name>A0AAN9IRR1_CLITE</name>
<dbReference type="Proteomes" id="UP001359559">
    <property type="component" value="Unassembled WGS sequence"/>
</dbReference>
<evidence type="ECO:0000313" key="2">
    <source>
        <dbReference type="EMBL" id="KAK7285037.1"/>
    </source>
</evidence>
<reference evidence="2 3" key="1">
    <citation type="submission" date="2024-01" db="EMBL/GenBank/DDBJ databases">
        <title>The genomes of 5 underutilized Papilionoideae crops provide insights into root nodulation and disease resistance.</title>
        <authorList>
            <person name="Yuan L."/>
        </authorList>
    </citation>
    <scope>NUCLEOTIDE SEQUENCE [LARGE SCALE GENOMIC DNA]</scope>
    <source>
        <strain evidence="2">LY-2023</strain>
        <tissue evidence="2">Leaf</tissue>
    </source>
</reference>
<protein>
    <submittedName>
        <fullName evidence="2">Uncharacterized protein</fullName>
    </submittedName>
</protein>
<proteinExistence type="predicted"/>
<evidence type="ECO:0000256" key="1">
    <source>
        <dbReference type="SAM" id="MobiDB-lite"/>
    </source>
</evidence>
<comment type="caution">
    <text evidence="2">The sequence shown here is derived from an EMBL/GenBank/DDBJ whole genome shotgun (WGS) entry which is preliminary data.</text>
</comment>
<feature type="region of interest" description="Disordered" evidence="1">
    <location>
        <begin position="28"/>
        <end position="49"/>
    </location>
</feature>
<accession>A0AAN9IRR1</accession>
<organism evidence="2 3">
    <name type="scientific">Clitoria ternatea</name>
    <name type="common">Butterfly pea</name>
    <dbReference type="NCBI Taxonomy" id="43366"/>
    <lineage>
        <taxon>Eukaryota</taxon>
        <taxon>Viridiplantae</taxon>
        <taxon>Streptophyta</taxon>
        <taxon>Embryophyta</taxon>
        <taxon>Tracheophyta</taxon>
        <taxon>Spermatophyta</taxon>
        <taxon>Magnoliopsida</taxon>
        <taxon>eudicotyledons</taxon>
        <taxon>Gunneridae</taxon>
        <taxon>Pentapetalae</taxon>
        <taxon>rosids</taxon>
        <taxon>fabids</taxon>
        <taxon>Fabales</taxon>
        <taxon>Fabaceae</taxon>
        <taxon>Papilionoideae</taxon>
        <taxon>50 kb inversion clade</taxon>
        <taxon>NPAAA clade</taxon>
        <taxon>indigoferoid/millettioid clade</taxon>
        <taxon>Phaseoleae</taxon>
        <taxon>Clitoria</taxon>
    </lineage>
</organism>
<evidence type="ECO:0000313" key="3">
    <source>
        <dbReference type="Proteomes" id="UP001359559"/>
    </source>
</evidence>
<keyword evidence="3" id="KW-1185">Reference proteome</keyword>
<feature type="region of interest" description="Disordered" evidence="1">
    <location>
        <begin position="155"/>
        <end position="188"/>
    </location>
</feature>
<feature type="compositionally biased region" description="Acidic residues" evidence="1">
    <location>
        <begin position="168"/>
        <end position="181"/>
    </location>
</feature>
<dbReference type="AlphaFoldDB" id="A0AAN9IRR1"/>